<proteinExistence type="predicted"/>
<reference evidence="1" key="1">
    <citation type="submission" date="2021-05" db="EMBL/GenBank/DDBJ databases">
        <authorList>
            <person name="Pan Q."/>
            <person name="Jouanno E."/>
            <person name="Zahm M."/>
            <person name="Klopp C."/>
            <person name="Cabau C."/>
            <person name="Louis A."/>
            <person name="Berthelot C."/>
            <person name="Parey E."/>
            <person name="Roest Crollius H."/>
            <person name="Montfort J."/>
            <person name="Robinson-Rechavi M."/>
            <person name="Bouchez O."/>
            <person name="Lampietro C."/>
            <person name="Lopez Roques C."/>
            <person name="Donnadieu C."/>
            <person name="Postlethwait J."/>
            <person name="Bobe J."/>
            <person name="Dillon D."/>
            <person name="Chandos A."/>
            <person name="von Hippel F."/>
            <person name="Guiguen Y."/>
        </authorList>
    </citation>
    <scope>NUCLEOTIDE SEQUENCE</scope>
    <source>
        <strain evidence="1">YG-Jan2019</strain>
    </source>
</reference>
<evidence type="ECO:0000313" key="1">
    <source>
        <dbReference type="EMBL" id="KAJ8006208.1"/>
    </source>
</evidence>
<keyword evidence="2" id="KW-1185">Reference proteome</keyword>
<comment type="caution">
    <text evidence="1">The sequence shown here is derived from an EMBL/GenBank/DDBJ whole genome shotgun (WGS) entry which is preliminary data.</text>
</comment>
<gene>
    <name evidence="1" type="ORF">DPEC_G00125850</name>
</gene>
<name>A0ACC2GR26_DALPE</name>
<evidence type="ECO:0000313" key="2">
    <source>
        <dbReference type="Proteomes" id="UP001157502"/>
    </source>
</evidence>
<organism evidence="1 2">
    <name type="scientific">Dallia pectoralis</name>
    <name type="common">Alaska blackfish</name>
    <dbReference type="NCBI Taxonomy" id="75939"/>
    <lineage>
        <taxon>Eukaryota</taxon>
        <taxon>Metazoa</taxon>
        <taxon>Chordata</taxon>
        <taxon>Craniata</taxon>
        <taxon>Vertebrata</taxon>
        <taxon>Euteleostomi</taxon>
        <taxon>Actinopterygii</taxon>
        <taxon>Neopterygii</taxon>
        <taxon>Teleostei</taxon>
        <taxon>Protacanthopterygii</taxon>
        <taxon>Esociformes</taxon>
        <taxon>Umbridae</taxon>
        <taxon>Dallia</taxon>
    </lineage>
</organism>
<dbReference type="Proteomes" id="UP001157502">
    <property type="component" value="Chromosome 10"/>
</dbReference>
<dbReference type="EMBL" id="CM055737">
    <property type="protein sequence ID" value="KAJ8006208.1"/>
    <property type="molecule type" value="Genomic_DNA"/>
</dbReference>
<accession>A0ACC2GR26</accession>
<sequence length="115" mass="12613">MGDTREDHAKMCTNPANPYLPTHPARGPTAHAMCQPSTSALQPLLPRAKMTKALTQRWPGSNGGNEKGQGQRLLSEPIIDMEVYIRVRGVQFNTGTDARTLASRPESMLLELQVC</sequence>
<protein>
    <submittedName>
        <fullName evidence="1">Uncharacterized protein</fullName>
    </submittedName>
</protein>